<dbReference type="WBParaSite" id="scaffold16182_cov357.g18149">
    <property type="protein sequence ID" value="scaffold16182_cov357.g18149"/>
    <property type="gene ID" value="scaffold16182_cov357.g18149"/>
</dbReference>
<evidence type="ECO:0000313" key="3">
    <source>
        <dbReference type="WBParaSite" id="scaffold16182_cov357.g18149"/>
    </source>
</evidence>
<reference evidence="3" key="1">
    <citation type="submission" date="2022-11" db="UniProtKB">
        <authorList>
            <consortium name="WormBaseParasite"/>
        </authorList>
    </citation>
    <scope>IDENTIFICATION</scope>
</reference>
<organism evidence="2 3">
    <name type="scientific">Meloidogyne javanica</name>
    <name type="common">Root-knot nematode worm</name>
    <dbReference type="NCBI Taxonomy" id="6303"/>
    <lineage>
        <taxon>Eukaryota</taxon>
        <taxon>Metazoa</taxon>
        <taxon>Ecdysozoa</taxon>
        <taxon>Nematoda</taxon>
        <taxon>Chromadorea</taxon>
        <taxon>Rhabditida</taxon>
        <taxon>Tylenchina</taxon>
        <taxon>Tylenchomorpha</taxon>
        <taxon>Tylenchoidea</taxon>
        <taxon>Meloidogynidae</taxon>
        <taxon>Meloidogyninae</taxon>
        <taxon>Meloidogyne</taxon>
        <taxon>Meloidogyne incognita group</taxon>
    </lineage>
</organism>
<accession>A0A915LPW1</accession>
<dbReference type="Proteomes" id="UP000887561">
    <property type="component" value="Unplaced"/>
</dbReference>
<evidence type="ECO:0000256" key="1">
    <source>
        <dbReference type="SAM" id="MobiDB-lite"/>
    </source>
</evidence>
<name>A0A915LPW1_MELJA</name>
<feature type="region of interest" description="Disordered" evidence="1">
    <location>
        <begin position="1"/>
        <end position="29"/>
    </location>
</feature>
<keyword evidence="2" id="KW-1185">Reference proteome</keyword>
<evidence type="ECO:0000313" key="2">
    <source>
        <dbReference type="Proteomes" id="UP000887561"/>
    </source>
</evidence>
<sequence>MDLLQNYKGDSSSDDETSSTQMEEINSEPRGIIMPLVNIAPHVVVSRPVQQAAVIDPKTKELYYNPKYEELFMPDHEKSGFFPGGGIRIPKMMRSPALKVH</sequence>
<protein>
    <submittedName>
        <fullName evidence="3">Uncharacterized protein</fullName>
    </submittedName>
</protein>
<proteinExistence type="predicted"/>
<dbReference type="AlphaFoldDB" id="A0A915LPW1"/>